<sequence>MAYLMLYGVGWAQRWQVADDARDAIEREIGRVGQDETGHLAVLDPGSGEATTLVVAWKHVAAAIVLGSEDAGTHDISATGPYR</sequence>
<proteinExistence type="predicted"/>
<dbReference type="EMBL" id="BAAAPB010000001">
    <property type="protein sequence ID" value="GAA1955898.1"/>
    <property type="molecule type" value="Genomic_DNA"/>
</dbReference>
<evidence type="ECO:0000313" key="1">
    <source>
        <dbReference type="EMBL" id="GAA1955898.1"/>
    </source>
</evidence>
<comment type="caution">
    <text evidence="1">The sequence shown here is derived from an EMBL/GenBank/DDBJ whole genome shotgun (WGS) entry which is preliminary data.</text>
</comment>
<keyword evidence="2" id="KW-1185">Reference proteome</keyword>
<organism evidence="1 2">
    <name type="scientific">Nocardioides panacihumi</name>
    <dbReference type="NCBI Taxonomy" id="400774"/>
    <lineage>
        <taxon>Bacteria</taxon>
        <taxon>Bacillati</taxon>
        <taxon>Actinomycetota</taxon>
        <taxon>Actinomycetes</taxon>
        <taxon>Propionibacteriales</taxon>
        <taxon>Nocardioidaceae</taxon>
        <taxon>Nocardioides</taxon>
    </lineage>
</organism>
<protein>
    <submittedName>
        <fullName evidence="1">Uncharacterized protein</fullName>
    </submittedName>
</protein>
<evidence type="ECO:0000313" key="2">
    <source>
        <dbReference type="Proteomes" id="UP001500571"/>
    </source>
</evidence>
<dbReference type="Proteomes" id="UP001500571">
    <property type="component" value="Unassembled WGS sequence"/>
</dbReference>
<reference evidence="2" key="1">
    <citation type="journal article" date="2019" name="Int. J. Syst. Evol. Microbiol.">
        <title>The Global Catalogue of Microorganisms (GCM) 10K type strain sequencing project: providing services to taxonomists for standard genome sequencing and annotation.</title>
        <authorList>
            <consortium name="The Broad Institute Genomics Platform"/>
            <consortium name="The Broad Institute Genome Sequencing Center for Infectious Disease"/>
            <person name="Wu L."/>
            <person name="Ma J."/>
        </authorList>
    </citation>
    <scope>NUCLEOTIDE SEQUENCE [LARGE SCALE GENOMIC DNA]</scope>
    <source>
        <strain evidence="2">JCM 15309</strain>
    </source>
</reference>
<gene>
    <name evidence="1" type="ORF">GCM10009798_14000</name>
</gene>
<accession>A0ABP5C1F3</accession>
<name>A0ABP5C1F3_9ACTN</name>